<keyword evidence="3" id="KW-1185">Reference proteome</keyword>
<accession>A0ABY3VGZ5</accession>
<evidence type="ECO:0000313" key="2">
    <source>
        <dbReference type="EMBL" id="UMB67746.1"/>
    </source>
</evidence>
<feature type="compositionally biased region" description="Low complexity" evidence="1">
    <location>
        <begin position="20"/>
        <end position="30"/>
    </location>
</feature>
<evidence type="ECO:0000313" key="3">
    <source>
        <dbReference type="Proteomes" id="UP001055336"/>
    </source>
</evidence>
<gene>
    <name evidence="2" type="ORF">MKK62_14695</name>
</gene>
<name>A0ABY3VGZ5_9MYCO</name>
<organism evidence="2 3">
    <name type="scientific">Mycobacterium paraterrae</name>
    <dbReference type="NCBI Taxonomy" id="577492"/>
    <lineage>
        <taxon>Bacteria</taxon>
        <taxon>Bacillati</taxon>
        <taxon>Actinomycetota</taxon>
        <taxon>Actinomycetes</taxon>
        <taxon>Mycobacteriales</taxon>
        <taxon>Mycobacteriaceae</taxon>
        <taxon>Mycobacterium</taxon>
    </lineage>
</organism>
<proteinExistence type="predicted"/>
<dbReference type="Proteomes" id="UP001055336">
    <property type="component" value="Chromosome"/>
</dbReference>
<protein>
    <submittedName>
        <fullName evidence="2">Uncharacterized protein</fullName>
    </submittedName>
</protein>
<evidence type="ECO:0000256" key="1">
    <source>
        <dbReference type="SAM" id="MobiDB-lite"/>
    </source>
</evidence>
<reference evidence="2" key="1">
    <citation type="submission" date="2022-08" db="EMBL/GenBank/DDBJ databases">
        <title>Whole genome sequencing of non-tuberculosis mycobacteria type-strains.</title>
        <authorList>
            <person name="Igarashi Y."/>
            <person name="Osugi A."/>
            <person name="Mitarai S."/>
        </authorList>
    </citation>
    <scope>NUCLEOTIDE SEQUENCE</scope>
    <source>
        <strain evidence="2">DSM 45127</strain>
    </source>
</reference>
<dbReference type="EMBL" id="CP092488">
    <property type="protein sequence ID" value="UMB67746.1"/>
    <property type="molecule type" value="Genomic_DNA"/>
</dbReference>
<sequence length="85" mass="8705">MGFSIQLVCRPCQKSVNGSEAALEPAEAAPKTLSRPADASAADHAVSAVSRLSTQLPRLAPKAGSRLVIEATIGSMMLSNPKSSA</sequence>
<feature type="region of interest" description="Disordered" evidence="1">
    <location>
        <begin position="18"/>
        <end position="39"/>
    </location>
</feature>